<keyword evidence="2" id="KW-0012">Acyltransferase</keyword>
<dbReference type="InterPro" id="IPR011990">
    <property type="entry name" value="TPR-like_helical_dom_sf"/>
</dbReference>
<dbReference type="NCBIfam" id="NF040521">
    <property type="entry name" value="C45_proenzyme"/>
    <property type="match status" value="1"/>
</dbReference>
<organism evidence="2 3">
    <name type="scientific">Leptospira inadai serovar Lyme</name>
    <dbReference type="NCBI Taxonomy" id="293084"/>
    <lineage>
        <taxon>Bacteria</taxon>
        <taxon>Pseudomonadati</taxon>
        <taxon>Spirochaetota</taxon>
        <taxon>Spirochaetia</taxon>
        <taxon>Leptospirales</taxon>
        <taxon>Leptospiraceae</taxon>
        <taxon>Leptospira</taxon>
    </lineage>
</organism>
<evidence type="ECO:0000259" key="1">
    <source>
        <dbReference type="Pfam" id="PF03417"/>
    </source>
</evidence>
<proteinExistence type="predicted"/>
<dbReference type="SUPFAM" id="SSF48452">
    <property type="entry name" value="TPR-like"/>
    <property type="match status" value="1"/>
</dbReference>
<sequence length="559" mass="61947">MGRQFGEIMNVIGQFEPIFDFYPAMAQNLLLGSMPRGSRNALAKGVTSLFVKVLQGKMRKHRPLEFSKRTLAALAVAGQSSRIERELFTMDAFQNAVGLLGKIQILPELGHITGWGNSQLVPACTSVAVWGDQSRDGNLYHARNFDFPGVDVWDLRPIIVFCTPTNGLRYGYIACRGADVPGITAFNEAGLTIAFHTRFHRKIGFGGLGVIDFGHEIISEAKTIDEAARIARSHKINSTWGAIVTNHSEKGPKAAVIETNYGDVDVTYSNQGAESFVNTNHYLSSRLQHGELLAAPVFYHHSHSRYSRARQLLDEQKKKGTSVIDLQNLLNDSIDPTSGAQRVMGSTIRQITSVKSVIMSPEAEKIHISVGTAPTGNGPYIEIPIRWDSPGHKIINLPQKAQSQNGKADNSEPRIAVKHYKNAMLLNDIATSSDLDKVIEELQLAGRYAVNDPSLLFLEALLHLEKDRFRQGVQLLEEAIASESSSFRKQQAELWLARTLAASGKEKRSEHIYRKIQKGNDSAENFVWKKKAFTDNGSYSARKLRKVSPNFLLVDANEL</sequence>
<dbReference type="Proteomes" id="UP000094669">
    <property type="component" value="Unassembled WGS sequence"/>
</dbReference>
<keyword evidence="2" id="KW-0808">Transferase</keyword>
<reference evidence="2" key="1">
    <citation type="submission" date="2018-01" db="EMBL/GenBank/DDBJ databases">
        <title>Genomic characterization of Leptospira inadai serogroup Lyme isolated from captured rat in Brazil and comparative analysis with human reference strain.</title>
        <authorList>
            <person name="Moreno L.Z."/>
            <person name="Loureiro A.P."/>
            <person name="Miraglia F."/>
            <person name="Kremer F.S."/>
            <person name="Eslabao M.R."/>
            <person name="Dellagostin O.A."/>
            <person name="Lilenbaum W."/>
            <person name="Moreno A.M."/>
        </authorList>
    </citation>
    <scope>NUCLEOTIDE SEQUENCE [LARGE SCALE GENOMIC DNA]</scope>
    <source>
        <strain evidence="2">M34/99</strain>
    </source>
</reference>
<dbReference type="InterPro" id="IPR005079">
    <property type="entry name" value="Peptidase_C45_hydrolase"/>
</dbReference>
<evidence type="ECO:0000313" key="2">
    <source>
        <dbReference type="EMBL" id="PNV76677.1"/>
    </source>
</evidence>
<dbReference type="Gene3D" id="3.60.60.10">
    <property type="entry name" value="Penicillin V Acylase, Chain A"/>
    <property type="match status" value="1"/>
</dbReference>
<protein>
    <submittedName>
        <fullName evidence="2">Acyl-CoA--6-aminopenicillanic acid acyltransferase</fullName>
    </submittedName>
</protein>
<dbReference type="InterPro" id="IPR047794">
    <property type="entry name" value="C45_proenzyme-like"/>
</dbReference>
<name>A0ABX4YN18_9LEPT</name>
<feature type="domain" description="Peptidase C45 hydrolase" evidence="1">
    <location>
        <begin position="138"/>
        <end position="335"/>
    </location>
</feature>
<keyword evidence="3" id="KW-1185">Reference proteome</keyword>
<dbReference type="GO" id="GO:0016746">
    <property type="term" value="F:acyltransferase activity"/>
    <property type="evidence" value="ECO:0007669"/>
    <property type="project" value="UniProtKB-KW"/>
</dbReference>
<accession>A0ABX4YN18</accession>
<dbReference type="Gene3D" id="1.25.40.10">
    <property type="entry name" value="Tetratricopeptide repeat domain"/>
    <property type="match status" value="1"/>
</dbReference>
<dbReference type="Pfam" id="PF03417">
    <property type="entry name" value="AAT"/>
    <property type="match status" value="1"/>
</dbReference>
<evidence type="ECO:0000313" key="3">
    <source>
        <dbReference type="Proteomes" id="UP000094669"/>
    </source>
</evidence>
<gene>
    <name evidence="2" type="ORF">BES34_003620</name>
</gene>
<dbReference type="EMBL" id="MCRM02000002">
    <property type="protein sequence ID" value="PNV76677.1"/>
    <property type="molecule type" value="Genomic_DNA"/>
</dbReference>
<comment type="caution">
    <text evidence="2">The sequence shown here is derived from an EMBL/GenBank/DDBJ whole genome shotgun (WGS) entry which is preliminary data.</text>
</comment>